<name>A0A8X7N563_9BASI</name>
<feature type="region of interest" description="Disordered" evidence="5">
    <location>
        <begin position="592"/>
        <end position="631"/>
    </location>
</feature>
<evidence type="ECO:0000256" key="3">
    <source>
        <dbReference type="ARBA" id="ARBA00022989"/>
    </source>
</evidence>
<feature type="transmembrane region" description="Helical" evidence="6">
    <location>
        <begin position="435"/>
        <end position="455"/>
    </location>
</feature>
<keyword evidence="9" id="KW-1185">Reference proteome</keyword>
<proteinExistence type="predicted"/>
<feature type="transmembrane region" description="Helical" evidence="6">
    <location>
        <begin position="405"/>
        <end position="423"/>
    </location>
</feature>
<dbReference type="PANTHER" id="PTHR23501:SF198">
    <property type="entry name" value="AZOLE RESISTANCE PROTEIN 1-RELATED"/>
    <property type="match status" value="1"/>
</dbReference>
<feature type="transmembrane region" description="Helical" evidence="6">
    <location>
        <begin position="197"/>
        <end position="223"/>
    </location>
</feature>
<feature type="transmembrane region" description="Helical" evidence="6">
    <location>
        <begin position="340"/>
        <end position="360"/>
    </location>
</feature>
<feature type="transmembrane region" description="Helical" evidence="6">
    <location>
        <begin position="475"/>
        <end position="496"/>
    </location>
</feature>
<organism evidence="8 9">
    <name type="scientific">Tilletia walkeri</name>
    <dbReference type="NCBI Taxonomy" id="117179"/>
    <lineage>
        <taxon>Eukaryota</taxon>
        <taxon>Fungi</taxon>
        <taxon>Dikarya</taxon>
        <taxon>Basidiomycota</taxon>
        <taxon>Ustilaginomycotina</taxon>
        <taxon>Exobasidiomycetes</taxon>
        <taxon>Tilletiales</taxon>
        <taxon>Tilletiaceae</taxon>
        <taxon>Tilletia</taxon>
    </lineage>
</organism>
<protein>
    <recommendedName>
        <fullName evidence="7">Major facilitator superfamily (MFS) profile domain-containing protein</fullName>
    </recommendedName>
</protein>
<gene>
    <name evidence="8" type="ORF">A4X09_0g5034</name>
</gene>
<feature type="compositionally biased region" description="Basic and acidic residues" evidence="5">
    <location>
        <begin position="23"/>
        <end position="36"/>
    </location>
</feature>
<dbReference type="InterPro" id="IPR020846">
    <property type="entry name" value="MFS_dom"/>
</dbReference>
<evidence type="ECO:0000313" key="9">
    <source>
        <dbReference type="Proteomes" id="UP000078113"/>
    </source>
</evidence>
<feature type="region of interest" description="Disordered" evidence="5">
    <location>
        <begin position="1"/>
        <end position="55"/>
    </location>
</feature>
<dbReference type="Proteomes" id="UP000078113">
    <property type="component" value="Unassembled WGS sequence"/>
</dbReference>
<evidence type="ECO:0000256" key="6">
    <source>
        <dbReference type="SAM" id="Phobius"/>
    </source>
</evidence>
<dbReference type="InterPro" id="IPR011701">
    <property type="entry name" value="MFS"/>
</dbReference>
<dbReference type="GO" id="GO:0022857">
    <property type="term" value="F:transmembrane transporter activity"/>
    <property type="evidence" value="ECO:0007669"/>
    <property type="project" value="InterPro"/>
</dbReference>
<keyword evidence="3 6" id="KW-1133">Transmembrane helix</keyword>
<keyword evidence="2 6" id="KW-0812">Transmembrane</keyword>
<feature type="transmembrane region" description="Helical" evidence="6">
    <location>
        <begin position="270"/>
        <end position="290"/>
    </location>
</feature>
<feature type="transmembrane region" description="Helical" evidence="6">
    <location>
        <begin position="380"/>
        <end position="398"/>
    </location>
</feature>
<dbReference type="InterPro" id="IPR036259">
    <property type="entry name" value="MFS_trans_sf"/>
</dbReference>
<feature type="transmembrane region" description="Helical" evidence="6">
    <location>
        <begin position="108"/>
        <end position="127"/>
    </location>
</feature>
<feature type="transmembrane region" description="Helical" evidence="6">
    <location>
        <begin position="75"/>
        <end position="96"/>
    </location>
</feature>
<keyword evidence="4 6" id="KW-0472">Membrane</keyword>
<feature type="compositionally biased region" description="Low complexity" evidence="5">
    <location>
        <begin position="37"/>
        <end position="54"/>
    </location>
</feature>
<sequence length="644" mass="68933">MADIDLAGGQTSREQRACSPYSDAEKEKEPEARVEESQTAPAAPRASSATGSTTVDLEERQGPVLLTGIKFWTMYACMVLSTFIVALDVTIVSTAQTVIVADVGGVNQISWIVTAFLLTSASFMLFYGQVLTNFPSKACYLSAILFFELGSLICAVAQNMNTVIVGRAIAGVGASGIMICAMTVLAETTTLHQRAALVGGLGVVYGVSMVLGPLIGGAIAQHIGWRWNFIINLPCGALSIASIVLLQTNRPPLGHLIHKPMPLREKLEQLDFVGLFISLGFLVAITLPLQDGNKYTWTDGRILGPLIASAFILALLIAWCAYRGREHALIPLALLQDRNLVGCAIVSCLCYIAVLVNLYYLPRFYQAVFGSSPTKSGVDLLPTVIALSLVSLFGGIAATKTGHYYTQMAVAPIFGTTGSVMLYRMDFDTSRGYLIGAQILTGIAMGACIQTPMLAAQANVKREIDTSRAVGFVTFVQRFGGSIGNGIASAIFYSMLPQELRKNNVPSEWASRTLSQPETLRSFPAGPIRDGAQQAFTRSIADVLVIGVPAMALDIILILLLIKCTNLKTKKVTPLAHMPAAVLAALTGRRRKDNLGPTQSEDDENAACGTDFEKGSEGSPEVERKDWASRTVPDVAKEGELLPC</sequence>
<evidence type="ECO:0000259" key="7">
    <source>
        <dbReference type="PROSITE" id="PS50850"/>
    </source>
</evidence>
<dbReference type="Pfam" id="PF07690">
    <property type="entry name" value="MFS_1"/>
    <property type="match status" value="1"/>
</dbReference>
<evidence type="ECO:0000313" key="8">
    <source>
        <dbReference type="EMBL" id="KAE8267307.1"/>
    </source>
</evidence>
<reference evidence="8" key="2">
    <citation type="journal article" date="2019" name="IMA Fungus">
        <title>Genome sequencing and comparison of five Tilletia species to identify candidate genes for the detection of regulated species infecting wheat.</title>
        <authorList>
            <person name="Nguyen H.D.T."/>
            <person name="Sultana T."/>
            <person name="Kesanakurti P."/>
            <person name="Hambleton S."/>
        </authorList>
    </citation>
    <scope>NUCLEOTIDE SEQUENCE</scope>
    <source>
        <strain evidence="8">DAOMC 236422</strain>
    </source>
</reference>
<dbReference type="SUPFAM" id="SSF103473">
    <property type="entry name" value="MFS general substrate transporter"/>
    <property type="match status" value="1"/>
</dbReference>
<comment type="subcellular location">
    <subcellularLocation>
        <location evidence="1">Membrane</location>
        <topology evidence="1">Multi-pass membrane protein</topology>
    </subcellularLocation>
</comment>
<accession>A0A8X7N563</accession>
<dbReference type="PROSITE" id="PS50850">
    <property type="entry name" value="MFS"/>
    <property type="match status" value="1"/>
</dbReference>
<feature type="domain" description="Major facilitator superfamily (MFS) profile" evidence="7">
    <location>
        <begin position="74"/>
        <end position="566"/>
    </location>
</feature>
<feature type="transmembrane region" description="Helical" evidence="6">
    <location>
        <begin position="139"/>
        <end position="158"/>
    </location>
</feature>
<dbReference type="AlphaFoldDB" id="A0A8X7N563"/>
<comment type="caution">
    <text evidence="8">The sequence shown here is derived from an EMBL/GenBank/DDBJ whole genome shotgun (WGS) entry which is preliminary data.</text>
</comment>
<dbReference type="Gene3D" id="1.20.1720.10">
    <property type="entry name" value="Multidrug resistance protein D"/>
    <property type="match status" value="1"/>
</dbReference>
<feature type="transmembrane region" description="Helical" evidence="6">
    <location>
        <begin position="302"/>
        <end position="320"/>
    </location>
</feature>
<feature type="transmembrane region" description="Helical" evidence="6">
    <location>
        <begin position="543"/>
        <end position="562"/>
    </location>
</feature>
<reference evidence="8" key="1">
    <citation type="submission" date="2016-04" db="EMBL/GenBank/DDBJ databases">
        <authorList>
            <person name="Nguyen H.D."/>
            <person name="Samba Siva P."/>
            <person name="Cullis J."/>
            <person name="Levesque C.A."/>
            <person name="Hambleton S."/>
        </authorList>
    </citation>
    <scope>NUCLEOTIDE SEQUENCE</scope>
    <source>
        <strain evidence="8">DAOMC 236422</strain>
    </source>
</reference>
<evidence type="ECO:0000256" key="5">
    <source>
        <dbReference type="SAM" id="MobiDB-lite"/>
    </source>
</evidence>
<dbReference type="PANTHER" id="PTHR23501">
    <property type="entry name" value="MAJOR FACILITATOR SUPERFAMILY"/>
    <property type="match status" value="1"/>
</dbReference>
<feature type="transmembrane region" description="Helical" evidence="6">
    <location>
        <begin position="229"/>
        <end position="249"/>
    </location>
</feature>
<evidence type="ECO:0000256" key="2">
    <source>
        <dbReference type="ARBA" id="ARBA00022692"/>
    </source>
</evidence>
<dbReference type="Gene3D" id="1.20.1250.20">
    <property type="entry name" value="MFS general substrate transporter like domains"/>
    <property type="match status" value="1"/>
</dbReference>
<evidence type="ECO:0000256" key="1">
    <source>
        <dbReference type="ARBA" id="ARBA00004141"/>
    </source>
</evidence>
<dbReference type="GO" id="GO:0005886">
    <property type="term" value="C:plasma membrane"/>
    <property type="evidence" value="ECO:0007669"/>
    <property type="project" value="TreeGrafter"/>
</dbReference>
<feature type="transmembrane region" description="Helical" evidence="6">
    <location>
        <begin position="164"/>
        <end position="185"/>
    </location>
</feature>
<dbReference type="EMBL" id="LWDG02000239">
    <property type="protein sequence ID" value="KAE8267307.1"/>
    <property type="molecule type" value="Genomic_DNA"/>
</dbReference>
<dbReference type="CDD" id="cd17502">
    <property type="entry name" value="MFS_Azr1_MDR_like"/>
    <property type="match status" value="1"/>
</dbReference>
<evidence type="ECO:0000256" key="4">
    <source>
        <dbReference type="ARBA" id="ARBA00023136"/>
    </source>
</evidence>
<feature type="compositionally biased region" description="Basic and acidic residues" evidence="5">
    <location>
        <begin position="611"/>
        <end position="628"/>
    </location>
</feature>